<evidence type="ECO:0000313" key="3">
    <source>
        <dbReference type="EMBL" id="KOS11106.1"/>
    </source>
</evidence>
<gene>
    <name evidence="3" type="ORF">XI38_07525</name>
</gene>
<dbReference type="KEGG" id="mcw:A8L33_07635"/>
<reference evidence="3" key="1">
    <citation type="submission" date="2015-04" db="EMBL/GenBank/DDBJ databases">
        <title>Complete genome sequence of Microbacterium chocolatum SIT 101, a bacterium enantioselectively hydrolyzing mesomeric diesters.</title>
        <authorList>
            <person name="Li X."/>
            <person name="Xu Y."/>
        </authorList>
    </citation>
    <scope>NUCLEOTIDE SEQUENCE [LARGE SCALE GENOMIC DNA]</scope>
    <source>
        <strain evidence="3">SIT 101</strain>
    </source>
</reference>
<dbReference type="OrthoDB" id="3261064at2"/>
<feature type="domain" description="HNH nuclease" evidence="2">
    <location>
        <begin position="352"/>
        <end position="404"/>
    </location>
</feature>
<organism evidence="3 4">
    <name type="scientific">Microbacterium aurantiacum</name>
    <dbReference type="NCBI Taxonomy" id="162393"/>
    <lineage>
        <taxon>Bacteria</taxon>
        <taxon>Bacillati</taxon>
        <taxon>Actinomycetota</taxon>
        <taxon>Actinomycetes</taxon>
        <taxon>Micrococcales</taxon>
        <taxon>Microbacteriaceae</taxon>
        <taxon>Microbacterium</taxon>
    </lineage>
</organism>
<proteinExistence type="predicted"/>
<dbReference type="Pfam" id="PF02720">
    <property type="entry name" value="DUF222"/>
    <property type="match status" value="1"/>
</dbReference>
<feature type="region of interest" description="Disordered" evidence="1">
    <location>
        <begin position="218"/>
        <end position="243"/>
    </location>
</feature>
<dbReference type="EMBL" id="LAVO01000006">
    <property type="protein sequence ID" value="KOS11106.1"/>
    <property type="molecule type" value="Genomic_DNA"/>
</dbReference>
<dbReference type="SMART" id="SM00507">
    <property type="entry name" value="HNHc"/>
    <property type="match status" value="1"/>
</dbReference>
<evidence type="ECO:0000256" key="1">
    <source>
        <dbReference type="SAM" id="MobiDB-lite"/>
    </source>
</evidence>
<feature type="compositionally biased region" description="Acidic residues" evidence="1">
    <location>
        <begin position="228"/>
        <end position="239"/>
    </location>
</feature>
<comment type="caution">
    <text evidence="3">The sequence shown here is derived from an EMBL/GenBank/DDBJ whole genome shotgun (WGS) entry which is preliminary data.</text>
</comment>
<evidence type="ECO:0000259" key="2">
    <source>
        <dbReference type="SMART" id="SM00507"/>
    </source>
</evidence>
<protein>
    <recommendedName>
        <fullName evidence="2">HNH nuclease domain-containing protein</fullName>
    </recommendedName>
</protein>
<dbReference type="InterPro" id="IPR003615">
    <property type="entry name" value="HNH_nuc"/>
</dbReference>
<keyword evidence="4" id="KW-1185">Reference proteome</keyword>
<dbReference type="InterPro" id="IPR003870">
    <property type="entry name" value="DUF222"/>
</dbReference>
<dbReference type="CDD" id="cd00085">
    <property type="entry name" value="HNHc"/>
    <property type="match status" value="1"/>
</dbReference>
<dbReference type="AlphaFoldDB" id="A0A0M8MEY8"/>
<dbReference type="Gene3D" id="1.10.30.50">
    <property type="match status" value="1"/>
</dbReference>
<dbReference type="Proteomes" id="UP000037737">
    <property type="component" value="Unassembled WGS sequence"/>
</dbReference>
<feature type="region of interest" description="Disordered" evidence="1">
    <location>
        <begin position="443"/>
        <end position="466"/>
    </location>
</feature>
<evidence type="ECO:0000313" key="4">
    <source>
        <dbReference type="Proteomes" id="UP000037737"/>
    </source>
</evidence>
<accession>A0A0M8MEY8</accession>
<dbReference type="PATRIC" id="fig|84292.3.peg.1534"/>
<sequence length="466" mass="50313">MNTSRLIEFSEEELAELDEVASAAERITPALGAMEVENVRNQARAGAIAERVARRQSASVRSQEMVYRSVAAELAGVTFTTDRSMQSQINQAMEWVECYPATLAAWEAGRITRGHATAVLRCGTVLPRDARAEFDAAAAELCVGQSVGRVKDRLDHLAQELHPRTLAERHAKAREERRVSVTPLRDGMSELVATLPTLLAEGISDRLNEQAASIIDARNTPAAGDAGADADADTDSEAEPDCRTRDQIRADVFCDMLLTASPLVDPTIDGDGNGTLGMIRAKVQVVVPAMTLLGRDDDPANDATTADLVGSAPIDPATARALAGAVASWERLVVHPVSGQVLCTDSYRRTASMARFLKARDRHCRFPGCRRPAIRCELDHTFDFALGGPTDIRNLCHLCQRHHSMKQFTSWGVRQLGDGVLEWTSPTGRIYIDHPPAPLVRFMPSGDGAPPPDEGGGAPPSDPAPF</sequence>
<name>A0A0M8MEY8_9MICO</name>